<dbReference type="Proteomes" id="UP000887159">
    <property type="component" value="Unassembled WGS sequence"/>
</dbReference>
<gene>
    <name evidence="1" type="ORF">TNCV_1589851</name>
</gene>
<evidence type="ECO:0000313" key="2">
    <source>
        <dbReference type="Proteomes" id="UP000887159"/>
    </source>
</evidence>
<dbReference type="EMBL" id="BMAU01021175">
    <property type="protein sequence ID" value="GFX93809.1"/>
    <property type="molecule type" value="Genomic_DNA"/>
</dbReference>
<organism evidence="1 2">
    <name type="scientific">Trichonephila clavipes</name>
    <name type="common">Golden silk orbweaver</name>
    <name type="synonym">Nephila clavipes</name>
    <dbReference type="NCBI Taxonomy" id="2585209"/>
    <lineage>
        <taxon>Eukaryota</taxon>
        <taxon>Metazoa</taxon>
        <taxon>Ecdysozoa</taxon>
        <taxon>Arthropoda</taxon>
        <taxon>Chelicerata</taxon>
        <taxon>Arachnida</taxon>
        <taxon>Araneae</taxon>
        <taxon>Araneomorphae</taxon>
        <taxon>Entelegynae</taxon>
        <taxon>Araneoidea</taxon>
        <taxon>Nephilidae</taxon>
        <taxon>Trichonephila</taxon>
    </lineage>
</organism>
<protein>
    <submittedName>
        <fullName evidence="1">Uncharacterized protein</fullName>
    </submittedName>
</protein>
<dbReference type="AlphaFoldDB" id="A0A8X6V5E9"/>
<accession>A0A8X6V5E9</accession>
<reference evidence="1" key="1">
    <citation type="submission" date="2020-08" db="EMBL/GenBank/DDBJ databases">
        <title>Multicomponent nature underlies the extraordinary mechanical properties of spider dragline silk.</title>
        <authorList>
            <person name="Kono N."/>
            <person name="Nakamura H."/>
            <person name="Mori M."/>
            <person name="Yoshida Y."/>
            <person name="Ohtoshi R."/>
            <person name="Malay A.D."/>
            <person name="Moran D.A.P."/>
            <person name="Tomita M."/>
            <person name="Numata K."/>
            <person name="Arakawa K."/>
        </authorList>
    </citation>
    <scope>NUCLEOTIDE SEQUENCE</scope>
</reference>
<proteinExistence type="predicted"/>
<sequence>MRAYDFCIQKIHRLQPASNVQPWAYEAGTLCQSHPASRCSPHNRSSMTPKLVNKTRYLLPRVRDYDQTTTVTKHTPLDKEICKEFV</sequence>
<name>A0A8X6V5E9_TRICX</name>
<keyword evidence="2" id="KW-1185">Reference proteome</keyword>
<evidence type="ECO:0000313" key="1">
    <source>
        <dbReference type="EMBL" id="GFX93809.1"/>
    </source>
</evidence>
<comment type="caution">
    <text evidence="1">The sequence shown here is derived from an EMBL/GenBank/DDBJ whole genome shotgun (WGS) entry which is preliminary data.</text>
</comment>